<protein>
    <recommendedName>
        <fullName evidence="1">Tf2-1-like SH3-like domain-containing protein</fullName>
    </recommendedName>
</protein>
<sequence>MDFVVGLPRTRRQHDSIWVIIDRMTKSAHFIPVKVSLSTEDYAKLYIREIVRLRGVSLSIISDRGPYLLHTFGSHSKKNLAVRRCRSPISWFEVDKIALIGPESVYEAIEKVQLIRERLKTAQSREMSNADVRRRELEFEIGDWVYLKISPMKGLMRFGKKGKLSPRFVGPYQILKLPMNWTCQMS</sequence>
<dbReference type="InterPro" id="IPR056924">
    <property type="entry name" value="SH3_Tf2-1"/>
</dbReference>
<organism evidence="2 3">
    <name type="scientific">Solanum verrucosum</name>
    <dbReference type="NCBI Taxonomy" id="315347"/>
    <lineage>
        <taxon>Eukaryota</taxon>
        <taxon>Viridiplantae</taxon>
        <taxon>Streptophyta</taxon>
        <taxon>Embryophyta</taxon>
        <taxon>Tracheophyta</taxon>
        <taxon>Spermatophyta</taxon>
        <taxon>Magnoliopsida</taxon>
        <taxon>eudicotyledons</taxon>
        <taxon>Gunneridae</taxon>
        <taxon>Pentapetalae</taxon>
        <taxon>asterids</taxon>
        <taxon>lamiids</taxon>
        <taxon>Solanales</taxon>
        <taxon>Solanaceae</taxon>
        <taxon>Solanoideae</taxon>
        <taxon>Solaneae</taxon>
        <taxon>Solanum</taxon>
    </lineage>
</organism>
<feature type="domain" description="Tf2-1-like SH3-like" evidence="1">
    <location>
        <begin position="142"/>
        <end position="176"/>
    </location>
</feature>
<reference evidence="2" key="1">
    <citation type="submission" date="2023-08" db="EMBL/GenBank/DDBJ databases">
        <title>A de novo genome assembly of Solanum verrucosum Schlechtendal, a Mexican diploid species geographically isolated from the other diploid A-genome species in potato relatives.</title>
        <authorList>
            <person name="Hosaka K."/>
        </authorList>
    </citation>
    <scope>NUCLEOTIDE SEQUENCE</scope>
    <source>
        <tissue evidence="2">Young leaves</tissue>
    </source>
</reference>
<dbReference type="AlphaFoldDB" id="A0AAF0UIC1"/>
<dbReference type="GO" id="GO:0003676">
    <property type="term" value="F:nucleic acid binding"/>
    <property type="evidence" value="ECO:0007669"/>
    <property type="project" value="InterPro"/>
</dbReference>
<dbReference type="PANTHER" id="PTHR45835:SF91">
    <property type="entry name" value="RETROTRANSPOSON, TY3-GYPSY SUBCLASS-LIKE PROTEIN"/>
    <property type="match status" value="1"/>
</dbReference>
<evidence type="ECO:0000313" key="3">
    <source>
        <dbReference type="Proteomes" id="UP001234989"/>
    </source>
</evidence>
<dbReference type="Gene3D" id="3.30.420.10">
    <property type="entry name" value="Ribonuclease H-like superfamily/Ribonuclease H"/>
    <property type="match status" value="1"/>
</dbReference>
<dbReference type="Pfam" id="PF24626">
    <property type="entry name" value="SH3_Tf2-1"/>
    <property type="match status" value="1"/>
</dbReference>
<dbReference type="Proteomes" id="UP001234989">
    <property type="component" value="Chromosome 9"/>
</dbReference>
<dbReference type="PANTHER" id="PTHR45835">
    <property type="entry name" value="YALI0A06105P"/>
    <property type="match status" value="1"/>
</dbReference>
<dbReference type="InterPro" id="IPR036397">
    <property type="entry name" value="RNaseH_sf"/>
</dbReference>
<dbReference type="SUPFAM" id="SSF53098">
    <property type="entry name" value="Ribonuclease H-like"/>
    <property type="match status" value="1"/>
</dbReference>
<name>A0AAF0UIC1_SOLVR</name>
<gene>
    <name evidence="2" type="ORF">MTR67_039759</name>
</gene>
<dbReference type="InterPro" id="IPR012337">
    <property type="entry name" value="RNaseH-like_sf"/>
</dbReference>
<accession>A0AAF0UIC1</accession>
<proteinExistence type="predicted"/>
<dbReference type="EMBL" id="CP133620">
    <property type="protein sequence ID" value="WMV46374.1"/>
    <property type="molecule type" value="Genomic_DNA"/>
</dbReference>
<evidence type="ECO:0000313" key="2">
    <source>
        <dbReference type="EMBL" id="WMV46374.1"/>
    </source>
</evidence>
<keyword evidence="3" id="KW-1185">Reference proteome</keyword>
<evidence type="ECO:0000259" key="1">
    <source>
        <dbReference type="Pfam" id="PF24626"/>
    </source>
</evidence>